<accession>A0A4Q2DID5</accession>
<dbReference type="STRING" id="2316362.A0A4Q2DID5"/>
<comment type="caution">
    <text evidence="2">The sequence shown here is derived from an EMBL/GenBank/DDBJ whole genome shotgun (WGS) entry which is preliminary data.</text>
</comment>
<proteinExistence type="predicted"/>
<feature type="chain" id="PRO_5020756919" evidence="1">
    <location>
        <begin position="19"/>
        <end position="128"/>
    </location>
</feature>
<evidence type="ECO:0000313" key="2">
    <source>
        <dbReference type="EMBL" id="RXW18564.1"/>
    </source>
</evidence>
<sequence length="128" mass="14239">MSTLPLLSLSLALYGFHAKYRGVIGVFLSASALDMYTYADLPDWSKAKFNERETPLTELAETFNGGTARFTLKQSSQQANVWSLWDNLHKSPAVATHAFIVRWTSPLDTGNYVPDKEKLPENLNEGSA</sequence>
<gene>
    <name evidence="2" type="ORF">EST38_g7288</name>
</gene>
<protein>
    <submittedName>
        <fullName evidence="2">Uncharacterized protein</fullName>
    </submittedName>
</protein>
<evidence type="ECO:0000313" key="3">
    <source>
        <dbReference type="Proteomes" id="UP000290288"/>
    </source>
</evidence>
<keyword evidence="1" id="KW-0732">Signal</keyword>
<evidence type="ECO:0000256" key="1">
    <source>
        <dbReference type="SAM" id="SignalP"/>
    </source>
</evidence>
<feature type="signal peptide" evidence="1">
    <location>
        <begin position="1"/>
        <end position="18"/>
    </location>
</feature>
<organism evidence="2 3">
    <name type="scientific">Candolleomyces aberdarensis</name>
    <dbReference type="NCBI Taxonomy" id="2316362"/>
    <lineage>
        <taxon>Eukaryota</taxon>
        <taxon>Fungi</taxon>
        <taxon>Dikarya</taxon>
        <taxon>Basidiomycota</taxon>
        <taxon>Agaricomycotina</taxon>
        <taxon>Agaricomycetes</taxon>
        <taxon>Agaricomycetidae</taxon>
        <taxon>Agaricales</taxon>
        <taxon>Agaricineae</taxon>
        <taxon>Psathyrellaceae</taxon>
        <taxon>Candolleomyces</taxon>
    </lineage>
</organism>
<reference evidence="2 3" key="1">
    <citation type="submission" date="2019-01" db="EMBL/GenBank/DDBJ databases">
        <title>Draft genome sequence of Psathyrella aberdarensis IHI B618.</title>
        <authorList>
            <person name="Buettner E."/>
            <person name="Kellner H."/>
        </authorList>
    </citation>
    <scope>NUCLEOTIDE SEQUENCE [LARGE SCALE GENOMIC DNA]</scope>
    <source>
        <strain evidence="2 3">IHI B618</strain>
    </source>
</reference>
<keyword evidence="3" id="KW-1185">Reference proteome</keyword>
<dbReference type="Proteomes" id="UP000290288">
    <property type="component" value="Unassembled WGS sequence"/>
</dbReference>
<dbReference type="OrthoDB" id="3034725at2759"/>
<dbReference type="AlphaFoldDB" id="A0A4Q2DID5"/>
<dbReference type="EMBL" id="SDEE01000257">
    <property type="protein sequence ID" value="RXW18564.1"/>
    <property type="molecule type" value="Genomic_DNA"/>
</dbReference>
<name>A0A4Q2DID5_9AGAR</name>